<dbReference type="Pfam" id="PF08282">
    <property type="entry name" value="Hydrolase_3"/>
    <property type="match status" value="1"/>
</dbReference>
<comment type="cofactor">
    <cofactor evidence="1">
        <name>Mg(2+)</name>
        <dbReference type="ChEBI" id="CHEBI:18420"/>
    </cofactor>
</comment>
<sequence>MKRNIDAYFIDLDGTLLDLPNGEETISEENVKAIVELNKSKPVVISTGRANSSFVLSLIDKLKCPYAVCQNGALIIDKNNNILAKYEIENGDVDSVVELLIKEKCS</sequence>
<dbReference type="GO" id="GO:0016791">
    <property type="term" value="F:phosphatase activity"/>
    <property type="evidence" value="ECO:0007669"/>
    <property type="project" value="TreeGrafter"/>
</dbReference>
<name>A0A3P8KXX5_9BACT</name>
<evidence type="ECO:0000313" key="3">
    <source>
        <dbReference type="Proteomes" id="UP000280036"/>
    </source>
</evidence>
<dbReference type="EMBL" id="UZVY01000006">
    <property type="protein sequence ID" value="VDR42557.1"/>
    <property type="molecule type" value="Genomic_DNA"/>
</dbReference>
<dbReference type="AlphaFoldDB" id="A0A3P8KXX5"/>
<dbReference type="Gene3D" id="3.40.50.1000">
    <property type="entry name" value="HAD superfamily/HAD-like"/>
    <property type="match status" value="1"/>
</dbReference>
<reference evidence="2 3" key="1">
    <citation type="submission" date="2018-12" db="EMBL/GenBank/DDBJ databases">
        <authorList>
            <consortium name="Pathogen Informatics"/>
        </authorList>
    </citation>
    <scope>NUCLEOTIDE SEQUENCE [LARGE SCALE GENOMIC DNA]</scope>
    <source>
        <strain evidence="2 3">NCTC10126</strain>
    </source>
</reference>
<dbReference type="PANTHER" id="PTHR10000:SF8">
    <property type="entry name" value="HAD SUPERFAMILY HYDROLASE-LIKE, TYPE 3"/>
    <property type="match status" value="1"/>
</dbReference>
<accession>A0A3P8KXX5</accession>
<dbReference type="PANTHER" id="PTHR10000">
    <property type="entry name" value="PHOSPHOSERINE PHOSPHATASE"/>
    <property type="match status" value="1"/>
</dbReference>
<organism evidence="2 3">
    <name type="scientific">Mycoplasmopsis caviae</name>
    <dbReference type="NCBI Taxonomy" id="55603"/>
    <lineage>
        <taxon>Bacteria</taxon>
        <taxon>Bacillati</taxon>
        <taxon>Mycoplasmatota</taxon>
        <taxon>Mycoplasmoidales</taxon>
        <taxon>Metamycoplasmataceae</taxon>
        <taxon>Mycoplasmopsis</taxon>
    </lineage>
</organism>
<dbReference type="RefSeq" id="WP_272940705.1">
    <property type="nucleotide sequence ID" value="NZ_UZVY01000006.1"/>
</dbReference>
<dbReference type="InterPro" id="IPR036412">
    <property type="entry name" value="HAD-like_sf"/>
</dbReference>
<dbReference type="Proteomes" id="UP000280036">
    <property type="component" value="Unassembled WGS sequence"/>
</dbReference>
<evidence type="ECO:0000256" key="1">
    <source>
        <dbReference type="ARBA" id="ARBA00001946"/>
    </source>
</evidence>
<gene>
    <name evidence="2" type="ORF">NCTC10126_01084</name>
</gene>
<proteinExistence type="predicted"/>
<dbReference type="SUPFAM" id="SSF56784">
    <property type="entry name" value="HAD-like"/>
    <property type="match status" value="1"/>
</dbReference>
<evidence type="ECO:0000313" key="2">
    <source>
        <dbReference type="EMBL" id="VDR42557.1"/>
    </source>
</evidence>
<dbReference type="InterPro" id="IPR023214">
    <property type="entry name" value="HAD_sf"/>
</dbReference>
<dbReference type="GO" id="GO:0005829">
    <property type="term" value="C:cytosol"/>
    <property type="evidence" value="ECO:0007669"/>
    <property type="project" value="TreeGrafter"/>
</dbReference>
<dbReference type="GO" id="GO:0000287">
    <property type="term" value="F:magnesium ion binding"/>
    <property type="evidence" value="ECO:0007669"/>
    <property type="project" value="TreeGrafter"/>
</dbReference>
<protein>
    <submittedName>
        <fullName evidence="2">COF family HAD hydrolase protein</fullName>
    </submittedName>
</protein>
<keyword evidence="2" id="KW-0378">Hydrolase</keyword>